<evidence type="ECO:0000256" key="1">
    <source>
        <dbReference type="ARBA" id="ARBA00004173"/>
    </source>
</evidence>
<dbReference type="PANTHER" id="PTHR12532:SF0">
    <property type="entry name" value="TRANSLATIONAL ACTIVATOR OF CYTOCHROME C OXIDASE 1"/>
    <property type="match status" value="1"/>
</dbReference>
<dbReference type="InterPro" id="IPR002876">
    <property type="entry name" value="Transcrip_reg_TACO1-like"/>
</dbReference>
<dbReference type="Pfam" id="PF20772">
    <property type="entry name" value="TACO1_YebC_N"/>
    <property type="match status" value="1"/>
</dbReference>
<dbReference type="InterPro" id="IPR029072">
    <property type="entry name" value="YebC-like"/>
</dbReference>
<dbReference type="GO" id="GO:0005739">
    <property type="term" value="C:mitochondrion"/>
    <property type="evidence" value="ECO:0007669"/>
    <property type="project" value="UniProtKB-SubCell"/>
</dbReference>
<gene>
    <name evidence="6" type="ORF">K505DRAFT_322554</name>
</gene>
<dbReference type="InterPro" id="IPR017856">
    <property type="entry name" value="Integrase-like_N"/>
</dbReference>
<dbReference type="SUPFAM" id="SSF75625">
    <property type="entry name" value="YebC-like"/>
    <property type="match status" value="1"/>
</dbReference>
<evidence type="ECO:0000256" key="2">
    <source>
        <dbReference type="ARBA" id="ARBA00008724"/>
    </source>
</evidence>
<evidence type="ECO:0000256" key="3">
    <source>
        <dbReference type="SAM" id="MobiDB-lite"/>
    </source>
</evidence>
<protein>
    <submittedName>
        <fullName evidence="6">YebC-like protein</fullName>
    </submittedName>
</protein>
<feature type="domain" description="TACO1/YebC-like second and third" evidence="4">
    <location>
        <begin position="131"/>
        <end position="288"/>
    </location>
</feature>
<evidence type="ECO:0000259" key="4">
    <source>
        <dbReference type="Pfam" id="PF01709"/>
    </source>
</evidence>
<comment type="similarity">
    <text evidence="2">Belongs to the TACO1 family.</text>
</comment>
<sequence length="307" mass="33199">MSAPFRRLVGPARPLDSFVQCVCRCPVRPSKVCRYEQTRGFSSSPTLWSGHSKWATTKHDKAKNDAAKSKQRANTTKDITNAVKLGGPDPNMNPRLALAISTAKKTAVPKASIEAAVARGQGLSATGAALESVFVEAILPPSVAAVLECQTDNKLRLLAELRLLIKEAGGAVSPISYMFEKKGRIILQKKEDVGVDEVFEAALEAGALDVVEDEEGRVVIYTEPAQTSITATRLAKELEIDIEEAEIIWDPNEDTKVPLDDEGAAKELVNFLDALQDVAGIQGVYTNWSKGAISEDLWAELRSKVAV</sequence>
<reference evidence="6" key="1">
    <citation type="journal article" date="2020" name="Stud. Mycol.">
        <title>101 Dothideomycetes genomes: a test case for predicting lifestyles and emergence of pathogens.</title>
        <authorList>
            <person name="Haridas S."/>
            <person name="Albert R."/>
            <person name="Binder M."/>
            <person name="Bloem J."/>
            <person name="Labutti K."/>
            <person name="Salamov A."/>
            <person name="Andreopoulos B."/>
            <person name="Baker S."/>
            <person name="Barry K."/>
            <person name="Bills G."/>
            <person name="Bluhm B."/>
            <person name="Cannon C."/>
            <person name="Castanera R."/>
            <person name="Culley D."/>
            <person name="Daum C."/>
            <person name="Ezra D."/>
            <person name="Gonzalez J."/>
            <person name="Henrissat B."/>
            <person name="Kuo A."/>
            <person name="Liang C."/>
            <person name="Lipzen A."/>
            <person name="Lutzoni F."/>
            <person name="Magnuson J."/>
            <person name="Mondo S."/>
            <person name="Nolan M."/>
            <person name="Ohm R."/>
            <person name="Pangilinan J."/>
            <person name="Park H.-J."/>
            <person name="Ramirez L."/>
            <person name="Alfaro M."/>
            <person name="Sun H."/>
            <person name="Tritt A."/>
            <person name="Yoshinaga Y."/>
            <person name="Zwiers L.-H."/>
            <person name="Turgeon B."/>
            <person name="Goodwin S."/>
            <person name="Spatafora J."/>
            <person name="Crous P."/>
            <person name="Grigoriev I."/>
        </authorList>
    </citation>
    <scope>NUCLEOTIDE SEQUENCE</scope>
    <source>
        <strain evidence="6">CBS 109.77</strain>
    </source>
</reference>
<dbReference type="Pfam" id="PF01709">
    <property type="entry name" value="Transcrip_reg"/>
    <property type="match status" value="1"/>
</dbReference>
<dbReference type="AlphaFoldDB" id="A0A6A6XMS3"/>
<dbReference type="InterPro" id="IPR026564">
    <property type="entry name" value="Transcrip_reg_TACO1-like_dom3"/>
</dbReference>
<evidence type="ECO:0000313" key="6">
    <source>
        <dbReference type="EMBL" id="KAF2797433.1"/>
    </source>
</evidence>
<evidence type="ECO:0000313" key="7">
    <source>
        <dbReference type="Proteomes" id="UP000799757"/>
    </source>
</evidence>
<comment type="subcellular location">
    <subcellularLocation>
        <location evidence="1">Mitochondrion</location>
    </subcellularLocation>
</comment>
<keyword evidence="7" id="KW-1185">Reference proteome</keyword>
<organism evidence="6 7">
    <name type="scientific">Melanomma pulvis-pyrius CBS 109.77</name>
    <dbReference type="NCBI Taxonomy" id="1314802"/>
    <lineage>
        <taxon>Eukaryota</taxon>
        <taxon>Fungi</taxon>
        <taxon>Dikarya</taxon>
        <taxon>Ascomycota</taxon>
        <taxon>Pezizomycotina</taxon>
        <taxon>Dothideomycetes</taxon>
        <taxon>Pleosporomycetidae</taxon>
        <taxon>Pleosporales</taxon>
        <taxon>Melanommataceae</taxon>
        <taxon>Melanomma</taxon>
    </lineage>
</organism>
<dbReference type="Gene3D" id="1.10.10.200">
    <property type="match status" value="1"/>
</dbReference>
<proteinExistence type="inferred from homology"/>
<accession>A0A6A6XMS3</accession>
<evidence type="ECO:0000259" key="5">
    <source>
        <dbReference type="Pfam" id="PF20772"/>
    </source>
</evidence>
<feature type="domain" description="TACO1/YebC-like N-terminal" evidence="5">
    <location>
        <begin position="52"/>
        <end position="122"/>
    </location>
</feature>
<dbReference type="InterPro" id="IPR049083">
    <property type="entry name" value="TACO1_YebC_N"/>
</dbReference>
<dbReference type="FunFam" id="1.10.10.200:FF:000002">
    <property type="entry name" value="Probable transcriptional regulatory protein CLM62_37755"/>
    <property type="match status" value="1"/>
</dbReference>
<dbReference type="EMBL" id="MU001806">
    <property type="protein sequence ID" value="KAF2797433.1"/>
    <property type="molecule type" value="Genomic_DNA"/>
</dbReference>
<dbReference type="OrthoDB" id="2017544at2759"/>
<feature type="region of interest" description="Disordered" evidence="3">
    <location>
        <begin position="55"/>
        <end position="75"/>
    </location>
</feature>
<dbReference type="Proteomes" id="UP000799757">
    <property type="component" value="Unassembled WGS sequence"/>
</dbReference>
<name>A0A6A6XMS3_9PLEO</name>
<dbReference type="HAMAP" id="MF_00693">
    <property type="entry name" value="Transcrip_reg_TACO1"/>
    <property type="match status" value="1"/>
</dbReference>
<feature type="compositionally biased region" description="Basic and acidic residues" evidence="3">
    <location>
        <begin position="57"/>
        <end position="68"/>
    </location>
</feature>
<dbReference type="InterPro" id="IPR048300">
    <property type="entry name" value="TACO1_YebC-like_2nd/3rd_dom"/>
</dbReference>
<dbReference type="Gene3D" id="3.30.70.980">
    <property type="match status" value="2"/>
</dbReference>
<dbReference type="PANTHER" id="PTHR12532">
    <property type="entry name" value="TRANSLATIONAL ACTIVATOR OF CYTOCHROME C OXIDASE 1"/>
    <property type="match status" value="1"/>
</dbReference>